<organism evidence="2 3">
    <name type="scientific">Sphingomonas aliaeris</name>
    <dbReference type="NCBI Taxonomy" id="2759526"/>
    <lineage>
        <taxon>Bacteria</taxon>
        <taxon>Pseudomonadati</taxon>
        <taxon>Pseudomonadota</taxon>
        <taxon>Alphaproteobacteria</taxon>
        <taxon>Sphingomonadales</taxon>
        <taxon>Sphingomonadaceae</taxon>
        <taxon>Sphingomonas</taxon>
    </lineage>
</organism>
<dbReference type="EMBL" id="CP061035">
    <property type="protein sequence ID" value="QQV78650.1"/>
    <property type="molecule type" value="Genomic_DNA"/>
</dbReference>
<dbReference type="Gene3D" id="3.10.450.50">
    <property type="match status" value="1"/>
</dbReference>
<protein>
    <submittedName>
        <fullName evidence="2">Nuclear transport factor 2 family protein</fullName>
    </submittedName>
</protein>
<gene>
    <name evidence="2" type="ORF">H5J25_08635</name>
</gene>
<dbReference type="KEGG" id="sari:H5J25_08635"/>
<dbReference type="InterPro" id="IPR032710">
    <property type="entry name" value="NTF2-like_dom_sf"/>
</dbReference>
<accession>A0A974NXE4</accession>
<dbReference type="Proteomes" id="UP000595894">
    <property type="component" value="Chromosome"/>
</dbReference>
<feature type="domain" description="SnoaL-like" evidence="1">
    <location>
        <begin position="6"/>
        <end position="103"/>
    </location>
</feature>
<reference evidence="3" key="1">
    <citation type="submission" date="2020-09" db="EMBL/GenBank/DDBJ databases">
        <title>Sphingomonas sp., a new species isolated from pork steak.</title>
        <authorList>
            <person name="Heidler von Heilborn D."/>
        </authorList>
    </citation>
    <scope>NUCLEOTIDE SEQUENCE [LARGE SCALE GENOMIC DNA]</scope>
</reference>
<keyword evidence="3" id="KW-1185">Reference proteome</keyword>
<name>A0A974NXE4_9SPHN</name>
<dbReference type="InterPro" id="IPR037401">
    <property type="entry name" value="SnoaL-like"/>
</dbReference>
<dbReference type="AlphaFoldDB" id="A0A974NXE4"/>
<evidence type="ECO:0000313" key="2">
    <source>
        <dbReference type="EMBL" id="QQV78650.1"/>
    </source>
</evidence>
<evidence type="ECO:0000259" key="1">
    <source>
        <dbReference type="Pfam" id="PF12680"/>
    </source>
</evidence>
<proteinExistence type="predicted"/>
<evidence type="ECO:0000313" key="3">
    <source>
        <dbReference type="Proteomes" id="UP000595894"/>
    </source>
</evidence>
<dbReference type="Pfam" id="PF12680">
    <property type="entry name" value="SnoaL_2"/>
    <property type="match status" value="1"/>
</dbReference>
<sequence length="128" mass="14461">MRMDVVDRWHAYVKSGDPAALEALIGEDCVFHSPAVHTPQIGRVLTVRYLTAAMLVLKRPDFRYVGEWRAERSAVLEFMLSIDGIQIDGIDMISWDADGRITEFKVMMRPLKALNTILPLMASRLTNG</sequence>
<dbReference type="SUPFAM" id="SSF54427">
    <property type="entry name" value="NTF2-like"/>
    <property type="match status" value="1"/>
</dbReference>